<sequence>MQPQWSRMEDGTGKLSSVLSQDAGDRDSKQACEPPVTATSKR</sequence>
<feature type="region of interest" description="Disordered" evidence="1">
    <location>
        <begin position="1"/>
        <end position="42"/>
    </location>
</feature>
<dbReference type="Proteomes" id="UP001416858">
    <property type="component" value="Unassembled WGS sequence"/>
</dbReference>
<keyword evidence="3" id="KW-1185">Reference proteome</keyword>
<gene>
    <name evidence="2" type="ORF">Rcae01_01156</name>
</gene>
<organism evidence="2 3">
    <name type="scientific">Novipirellula caenicola</name>
    <dbReference type="NCBI Taxonomy" id="1536901"/>
    <lineage>
        <taxon>Bacteria</taxon>
        <taxon>Pseudomonadati</taxon>
        <taxon>Planctomycetota</taxon>
        <taxon>Planctomycetia</taxon>
        <taxon>Pirellulales</taxon>
        <taxon>Pirellulaceae</taxon>
        <taxon>Novipirellula</taxon>
    </lineage>
</organism>
<proteinExistence type="predicted"/>
<comment type="caution">
    <text evidence="2">The sequence shown here is derived from an EMBL/GenBank/DDBJ whole genome shotgun (WGS) entry which is preliminary data.</text>
</comment>
<evidence type="ECO:0000313" key="2">
    <source>
        <dbReference type="EMBL" id="GAA5505710.1"/>
    </source>
</evidence>
<evidence type="ECO:0000313" key="3">
    <source>
        <dbReference type="Proteomes" id="UP001416858"/>
    </source>
</evidence>
<dbReference type="EMBL" id="BAABRO010000002">
    <property type="protein sequence ID" value="GAA5505710.1"/>
    <property type="molecule type" value="Genomic_DNA"/>
</dbReference>
<name>A0ABP9VKJ0_9BACT</name>
<evidence type="ECO:0000256" key="1">
    <source>
        <dbReference type="SAM" id="MobiDB-lite"/>
    </source>
</evidence>
<accession>A0ABP9VKJ0</accession>
<protein>
    <submittedName>
        <fullName evidence="2">Uncharacterized protein</fullName>
    </submittedName>
</protein>
<reference evidence="2 3" key="1">
    <citation type="submission" date="2024-02" db="EMBL/GenBank/DDBJ databases">
        <title>Rhodopirellula caenicola NBRC 110016.</title>
        <authorList>
            <person name="Ichikawa N."/>
            <person name="Katano-Makiyama Y."/>
            <person name="Hidaka K."/>
        </authorList>
    </citation>
    <scope>NUCLEOTIDE SEQUENCE [LARGE SCALE GENOMIC DNA]</scope>
    <source>
        <strain evidence="2 3">NBRC 110016</strain>
    </source>
</reference>